<evidence type="ECO:0000256" key="2">
    <source>
        <dbReference type="ARBA" id="ARBA00004963"/>
    </source>
</evidence>
<feature type="domain" description="Metallo-beta-lactamase" evidence="8">
    <location>
        <begin position="13"/>
        <end position="171"/>
    </location>
</feature>
<dbReference type="GO" id="GO:0046872">
    <property type="term" value="F:metal ion binding"/>
    <property type="evidence" value="ECO:0007669"/>
    <property type="project" value="UniProtKB-KW"/>
</dbReference>
<name>A0A4R6B3Z0_9RHOB</name>
<evidence type="ECO:0000256" key="5">
    <source>
        <dbReference type="ARBA" id="ARBA00022801"/>
    </source>
</evidence>
<feature type="binding site" evidence="7">
    <location>
        <position position="133"/>
    </location>
    <ligand>
        <name>Zn(2+)</name>
        <dbReference type="ChEBI" id="CHEBI:29105"/>
        <label>1</label>
    </ligand>
</feature>
<feature type="binding site" evidence="7">
    <location>
        <position position="171"/>
    </location>
    <ligand>
        <name>Zn(2+)</name>
        <dbReference type="ChEBI" id="CHEBI:29105"/>
        <label>2</label>
    </ligand>
</feature>
<feature type="binding site" evidence="7">
    <location>
        <position position="56"/>
    </location>
    <ligand>
        <name>Zn(2+)</name>
        <dbReference type="ChEBI" id="CHEBI:29105"/>
        <label>1</label>
    </ligand>
</feature>
<dbReference type="GO" id="GO:0004416">
    <property type="term" value="F:hydroxyacylglutathione hydrolase activity"/>
    <property type="evidence" value="ECO:0007669"/>
    <property type="project" value="UniProtKB-UniRule"/>
</dbReference>
<comment type="cofactor">
    <cofactor evidence="7">
        <name>Zn(2+)</name>
        <dbReference type="ChEBI" id="CHEBI:29105"/>
    </cofactor>
    <text evidence="7">Binds 2 Zn(2+) ions per subunit.</text>
</comment>
<dbReference type="Pfam" id="PF00753">
    <property type="entry name" value="Lactamase_B"/>
    <property type="match status" value="1"/>
</dbReference>
<dbReference type="PIRSF" id="PIRSF005457">
    <property type="entry name" value="Glx"/>
    <property type="match status" value="1"/>
</dbReference>
<comment type="similarity">
    <text evidence="3 7">Belongs to the metallo-beta-lactamase superfamily. Glyoxalase II family.</text>
</comment>
<proteinExistence type="inferred from homology"/>
<dbReference type="Gene3D" id="3.60.15.10">
    <property type="entry name" value="Ribonuclease Z/Hydroxyacylglutathione hydrolase-like"/>
    <property type="match status" value="1"/>
</dbReference>
<gene>
    <name evidence="7 9" type="primary">gloB</name>
    <name evidence="9" type="ORF">E2L05_00355</name>
</gene>
<evidence type="ECO:0000256" key="6">
    <source>
        <dbReference type="ARBA" id="ARBA00022833"/>
    </source>
</evidence>
<accession>A0A4R6B3Z0</accession>
<dbReference type="InterPro" id="IPR035680">
    <property type="entry name" value="Clx_II_MBL"/>
</dbReference>
<keyword evidence="10" id="KW-1185">Reference proteome</keyword>
<dbReference type="OrthoDB" id="9802248at2"/>
<sequence length="255" mass="26986">MPLTLVTVACLSDNYAFIVHDQTSGATAVVDVPEVAPIKSALDARGWTLSDILLTHHHHDHVGGVAELKRLTGARVWGAAQDASRLPPLDRAVTPGHEESFGGESVQIINVPGHTIGHIAYFMSASKILFSGDSLMAMGCGRLFEGTPEQMWQTLKTLSALPDETVVCSGHEYTKSNAAFALSLGHENDALKARAIEINAARSKGLATVPSELGLEKATNPFLQASEPALKAALGLPNASDADVFAKVRALKDAF</sequence>
<feature type="binding site" evidence="7">
    <location>
        <position position="114"/>
    </location>
    <ligand>
        <name>Zn(2+)</name>
        <dbReference type="ChEBI" id="CHEBI:29105"/>
        <label>1</label>
    </ligand>
</feature>
<dbReference type="InterPro" id="IPR050110">
    <property type="entry name" value="Glyoxalase_II_hydrolase"/>
</dbReference>
<feature type="binding site" evidence="7">
    <location>
        <position position="133"/>
    </location>
    <ligand>
        <name>Zn(2+)</name>
        <dbReference type="ChEBI" id="CHEBI:29105"/>
        <label>2</label>
    </ligand>
</feature>
<dbReference type="AlphaFoldDB" id="A0A4R6B3Z0"/>
<comment type="pathway">
    <text evidence="2 7">Secondary metabolite metabolism; methylglyoxal degradation; (R)-lactate from methylglyoxal: step 2/2.</text>
</comment>
<dbReference type="Proteomes" id="UP000294562">
    <property type="component" value="Unassembled WGS sequence"/>
</dbReference>
<dbReference type="Pfam" id="PF16123">
    <property type="entry name" value="HAGH_C"/>
    <property type="match status" value="1"/>
</dbReference>
<feature type="binding site" evidence="7">
    <location>
        <position position="58"/>
    </location>
    <ligand>
        <name>Zn(2+)</name>
        <dbReference type="ChEBI" id="CHEBI:29105"/>
        <label>1</label>
    </ligand>
</feature>
<reference evidence="9 10" key="1">
    <citation type="submission" date="2019-03" db="EMBL/GenBank/DDBJ databases">
        <title>Rhodobacteraceae bacterium SM1902, a new member of the family Rhodobacteraceae isolated from Yantai.</title>
        <authorList>
            <person name="Sun Y."/>
        </authorList>
    </citation>
    <scope>NUCLEOTIDE SEQUENCE [LARGE SCALE GENOMIC DNA]</scope>
    <source>
        <strain evidence="9 10">SM1902</strain>
    </source>
</reference>
<dbReference type="NCBIfam" id="TIGR03413">
    <property type="entry name" value="GSH_gloB"/>
    <property type="match status" value="1"/>
</dbReference>
<dbReference type="SMART" id="SM00849">
    <property type="entry name" value="Lactamase_B"/>
    <property type="match status" value="1"/>
</dbReference>
<comment type="catalytic activity">
    <reaction evidence="1 7">
        <text>an S-(2-hydroxyacyl)glutathione + H2O = a 2-hydroxy carboxylate + glutathione + H(+)</text>
        <dbReference type="Rhea" id="RHEA:21864"/>
        <dbReference type="ChEBI" id="CHEBI:15377"/>
        <dbReference type="ChEBI" id="CHEBI:15378"/>
        <dbReference type="ChEBI" id="CHEBI:57925"/>
        <dbReference type="ChEBI" id="CHEBI:58896"/>
        <dbReference type="ChEBI" id="CHEBI:71261"/>
        <dbReference type="EC" id="3.1.2.6"/>
    </reaction>
</comment>
<keyword evidence="6 7" id="KW-0862">Zinc</keyword>
<keyword evidence="5 7" id="KW-0378">Hydrolase</keyword>
<dbReference type="RefSeq" id="WP_133340904.1">
    <property type="nucleotide sequence ID" value="NZ_SMZO01000001.1"/>
</dbReference>
<evidence type="ECO:0000256" key="3">
    <source>
        <dbReference type="ARBA" id="ARBA00006759"/>
    </source>
</evidence>
<evidence type="ECO:0000313" key="10">
    <source>
        <dbReference type="Proteomes" id="UP000294562"/>
    </source>
</evidence>
<evidence type="ECO:0000256" key="4">
    <source>
        <dbReference type="ARBA" id="ARBA00022723"/>
    </source>
</evidence>
<comment type="function">
    <text evidence="7">Thiolesterase that catalyzes the hydrolysis of S-D-lactoyl-glutathione to form glutathione and D-lactic acid.</text>
</comment>
<evidence type="ECO:0000259" key="8">
    <source>
        <dbReference type="SMART" id="SM00849"/>
    </source>
</evidence>
<comment type="caution">
    <text evidence="9">The sequence shown here is derived from an EMBL/GenBank/DDBJ whole genome shotgun (WGS) entry which is preliminary data.</text>
</comment>
<dbReference type="InterPro" id="IPR036866">
    <property type="entry name" value="RibonucZ/Hydroxyglut_hydro"/>
</dbReference>
<keyword evidence="4 7" id="KW-0479">Metal-binding</keyword>
<dbReference type="InterPro" id="IPR032282">
    <property type="entry name" value="HAGH_C"/>
</dbReference>
<evidence type="ECO:0000256" key="7">
    <source>
        <dbReference type="HAMAP-Rule" id="MF_01374"/>
    </source>
</evidence>
<feature type="binding site" evidence="7">
    <location>
        <position position="61"/>
    </location>
    <ligand>
        <name>Zn(2+)</name>
        <dbReference type="ChEBI" id="CHEBI:29105"/>
        <label>2</label>
    </ligand>
</feature>
<evidence type="ECO:0000256" key="1">
    <source>
        <dbReference type="ARBA" id="ARBA00001623"/>
    </source>
</evidence>
<protein>
    <recommendedName>
        <fullName evidence="7">Hydroxyacylglutathione hydrolase</fullName>
        <ecNumber evidence="7">3.1.2.6</ecNumber>
    </recommendedName>
    <alternativeName>
        <fullName evidence="7">Glyoxalase II</fullName>
        <shortName evidence="7">Glx II</shortName>
    </alternativeName>
</protein>
<comment type="subunit">
    <text evidence="7">Monomer.</text>
</comment>
<dbReference type="CDD" id="cd07723">
    <property type="entry name" value="hydroxyacylglutathione_hydrolase_MBL-fold"/>
    <property type="match status" value="1"/>
</dbReference>
<dbReference type="InterPro" id="IPR017782">
    <property type="entry name" value="Hydroxyacylglutathione_Hdrlase"/>
</dbReference>
<dbReference type="InterPro" id="IPR001279">
    <property type="entry name" value="Metallo-B-lactamas"/>
</dbReference>
<dbReference type="EMBL" id="SMZO01000001">
    <property type="protein sequence ID" value="TDL91400.1"/>
    <property type="molecule type" value="Genomic_DNA"/>
</dbReference>
<dbReference type="PANTHER" id="PTHR43705:SF1">
    <property type="entry name" value="HYDROXYACYLGLUTATHIONE HYDROLASE GLOB"/>
    <property type="match status" value="1"/>
</dbReference>
<dbReference type="EC" id="3.1.2.6" evidence="7"/>
<evidence type="ECO:0000313" key="9">
    <source>
        <dbReference type="EMBL" id="TDL91400.1"/>
    </source>
</evidence>
<dbReference type="UniPathway" id="UPA00619">
    <property type="reaction ID" value="UER00676"/>
</dbReference>
<feature type="binding site" evidence="7">
    <location>
        <position position="60"/>
    </location>
    <ligand>
        <name>Zn(2+)</name>
        <dbReference type="ChEBI" id="CHEBI:29105"/>
        <label>2</label>
    </ligand>
</feature>
<dbReference type="HAMAP" id="MF_01374">
    <property type="entry name" value="Glyoxalase_2"/>
    <property type="match status" value="1"/>
</dbReference>
<dbReference type="PANTHER" id="PTHR43705">
    <property type="entry name" value="HYDROXYACYLGLUTATHIONE HYDROLASE"/>
    <property type="match status" value="1"/>
</dbReference>
<organism evidence="9 10">
    <name type="scientific">Meridianimarinicoccus aquatilis</name>
    <dbReference type="NCBI Taxonomy" id="2552766"/>
    <lineage>
        <taxon>Bacteria</taxon>
        <taxon>Pseudomonadati</taxon>
        <taxon>Pseudomonadota</taxon>
        <taxon>Alphaproteobacteria</taxon>
        <taxon>Rhodobacterales</taxon>
        <taxon>Paracoccaceae</taxon>
        <taxon>Meridianimarinicoccus</taxon>
    </lineage>
</organism>
<dbReference type="SUPFAM" id="SSF56281">
    <property type="entry name" value="Metallo-hydrolase/oxidoreductase"/>
    <property type="match status" value="1"/>
</dbReference>
<dbReference type="GO" id="GO:0019243">
    <property type="term" value="P:methylglyoxal catabolic process to D-lactate via S-lactoyl-glutathione"/>
    <property type="evidence" value="ECO:0007669"/>
    <property type="project" value="UniProtKB-UniRule"/>
</dbReference>